<dbReference type="InterPro" id="IPR007349">
    <property type="entry name" value="DUF418"/>
</dbReference>
<evidence type="ECO:0000259" key="2">
    <source>
        <dbReference type="Pfam" id="PF04235"/>
    </source>
</evidence>
<feature type="transmembrane region" description="Helical" evidence="1">
    <location>
        <begin position="374"/>
        <end position="394"/>
    </location>
</feature>
<evidence type="ECO:0000256" key="1">
    <source>
        <dbReference type="SAM" id="Phobius"/>
    </source>
</evidence>
<feature type="domain" description="DUF418" evidence="2">
    <location>
        <begin position="283"/>
        <end position="439"/>
    </location>
</feature>
<evidence type="ECO:0000313" key="3">
    <source>
        <dbReference type="EMBL" id="QEW06860.1"/>
    </source>
</evidence>
<dbReference type="Pfam" id="PF04235">
    <property type="entry name" value="DUF418"/>
    <property type="match status" value="1"/>
</dbReference>
<feature type="transmembrane region" description="Helical" evidence="1">
    <location>
        <begin position="157"/>
        <end position="174"/>
    </location>
</feature>
<dbReference type="Proteomes" id="UP000325606">
    <property type="component" value="Chromosome"/>
</dbReference>
<name>A0A5J6LE44_9GAMM</name>
<accession>A0A5J6LE44</accession>
<dbReference type="PANTHER" id="PTHR30590:SF2">
    <property type="entry name" value="INNER MEMBRANE PROTEIN"/>
    <property type="match status" value="1"/>
</dbReference>
<dbReference type="InterPro" id="IPR052529">
    <property type="entry name" value="Bact_Transport_Assoc"/>
</dbReference>
<feature type="transmembrane region" description="Helical" evidence="1">
    <location>
        <begin position="261"/>
        <end position="283"/>
    </location>
</feature>
<feature type="transmembrane region" description="Helical" evidence="1">
    <location>
        <begin position="330"/>
        <end position="353"/>
    </location>
</feature>
<reference evidence="3 4" key="1">
    <citation type="submission" date="2019-09" db="EMBL/GenBank/DDBJ databases">
        <title>Nitrincola iocasae sp. nov., a bacterium isolated from the sediment collected at a cold seep field in South China Sea.</title>
        <authorList>
            <person name="Zhang H."/>
            <person name="Wang H."/>
            <person name="Li C."/>
        </authorList>
    </citation>
    <scope>NUCLEOTIDE SEQUENCE [LARGE SCALE GENOMIC DNA]</scope>
    <source>
        <strain evidence="3 4">KXZD1103</strain>
    </source>
</reference>
<protein>
    <submittedName>
        <fullName evidence="3">DUF418 domain-containing protein</fullName>
    </submittedName>
</protein>
<gene>
    <name evidence="3" type="ORF">F5I99_10275</name>
</gene>
<feature type="transmembrane region" description="Helical" evidence="1">
    <location>
        <begin position="180"/>
        <end position="195"/>
    </location>
</feature>
<dbReference type="KEGG" id="nik:F5I99_10275"/>
<keyword evidence="1" id="KW-0472">Membrane</keyword>
<sequence length="443" mass="48596">MSSRIRSMIWCLAVRFRVIGIVFHRSGSVRIGQMSSFIFSLCYRDIWYRRCLGEEASLSLHQFVKDKSMAGQRNVEVDVIRMVALMGICIVNVPFIALPVEAVFIAPESLPDRLGAFIVEGLFQLKFFLLFSFIFGWGMEIQAQAARRAGQAFFKRYFRRLAGLAVMGIGHAVLVFSGDILLLYALLGGLLWLIRKMTPRYLIYFALGMIPISLACLSLLAIVIDEVLKADMLTIANDGHHLGGTFLQATQGRLHEWPLTFAFLLFLQGPLALGAFACGLAAARTDFFVLGNGGVKALQQSLPLLLLIALPCNLLYAATMSGIIPASLDGLSFLGFIAIGIGAPALSAVYLYLTILGARHFRMPLYFVLAGRNSLSTYILQGVLCGFVFGGYGLQLFNQFGLLLLIPVSIVIGVLSMLLVGGYARMFGRGPLEPVLRRISGKM</sequence>
<evidence type="ECO:0000313" key="4">
    <source>
        <dbReference type="Proteomes" id="UP000325606"/>
    </source>
</evidence>
<dbReference type="PANTHER" id="PTHR30590">
    <property type="entry name" value="INNER MEMBRANE PROTEIN"/>
    <property type="match status" value="1"/>
</dbReference>
<feature type="transmembrane region" description="Helical" evidence="1">
    <location>
        <begin position="202"/>
        <end position="224"/>
    </location>
</feature>
<keyword evidence="4" id="KW-1185">Reference proteome</keyword>
<keyword evidence="1" id="KW-1133">Transmembrane helix</keyword>
<feature type="transmembrane region" description="Helical" evidence="1">
    <location>
        <begin position="79"/>
        <end position="97"/>
    </location>
</feature>
<feature type="transmembrane region" description="Helical" evidence="1">
    <location>
        <begin position="117"/>
        <end position="137"/>
    </location>
</feature>
<dbReference type="EMBL" id="CP044222">
    <property type="protein sequence ID" value="QEW06860.1"/>
    <property type="molecule type" value="Genomic_DNA"/>
</dbReference>
<feature type="transmembrane region" description="Helical" evidence="1">
    <location>
        <begin position="400"/>
        <end position="420"/>
    </location>
</feature>
<keyword evidence="1" id="KW-0812">Transmembrane</keyword>
<dbReference type="AlphaFoldDB" id="A0A5J6LE44"/>
<organism evidence="3 4">
    <name type="scientific">Nitrincola iocasae</name>
    <dbReference type="NCBI Taxonomy" id="2614693"/>
    <lineage>
        <taxon>Bacteria</taxon>
        <taxon>Pseudomonadati</taxon>
        <taxon>Pseudomonadota</taxon>
        <taxon>Gammaproteobacteria</taxon>
        <taxon>Oceanospirillales</taxon>
        <taxon>Oceanospirillaceae</taxon>
        <taxon>Nitrincola</taxon>
    </lineage>
</organism>
<feature type="transmembrane region" description="Helical" evidence="1">
    <location>
        <begin position="304"/>
        <end position="324"/>
    </location>
</feature>
<proteinExistence type="predicted"/>